<comment type="caution">
    <text evidence="1">The sequence shown here is derived from an EMBL/GenBank/DDBJ whole genome shotgun (WGS) entry which is preliminary data.</text>
</comment>
<dbReference type="Proteomes" id="UP000229839">
    <property type="component" value="Unassembled WGS sequence"/>
</dbReference>
<name>A0A2M6USZ3_9HYPH</name>
<dbReference type="EMBL" id="NJGE01000007">
    <property type="protein sequence ID" value="PIT69247.1"/>
    <property type="molecule type" value="Genomic_DNA"/>
</dbReference>
<organism evidence="1 2">
    <name type="scientific">Bartonella tribocorum</name>
    <dbReference type="NCBI Taxonomy" id="85701"/>
    <lineage>
        <taxon>Bacteria</taxon>
        <taxon>Pseudomonadati</taxon>
        <taxon>Pseudomonadota</taxon>
        <taxon>Alphaproteobacteria</taxon>
        <taxon>Hyphomicrobiales</taxon>
        <taxon>Bartonellaceae</taxon>
        <taxon>Bartonella</taxon>
    </lineage>
</organism>
<gene>
    <name evidence="1" type="ORF">CER18_04345</name>
</gene>
<reference evidence="1 2" key="1">
    <citation type="submission" date="2017-06" db="EMBL/GenBank/DDBJ databases">
        <title>Draft genome of Bartonella tribocorum strain L103, isolated from a rodent in Laos.</title>
        <authorList>
            <person name="Hadjadj L."/>
            <person name="Jiyipong T."/>
            <person name="Morand S."/>
            <person name="Diene S.M."/>
            <person name="Rolain J.-M."/>
        </authorList>
    </citation>
    <scope>NUCLEOTIDE SEQUENCE [LARGE SCALE GENOMIC DNA]</scope>
    <source>
        <strain evidence="1 2">L103</strain>
    </source>
</reference>
<sequence>MVPAYFFMKRKEHKERRANRRTAVGKKCNALQSFDDASAQNNPHPHRNISLTLCNKFEALEI</sequence>
<proteinExistence type="predicted"/>
<accession>A0A2M6USZ3</accession>
<protein>
    <submittedName>
        <fullName evidence="1">Uncharacterized protein</fullName>
    </submittedName>
</protein>
<evidence type="ECO:0000313" key="2">
    <source>
        <dbReference type="Proteomes" id="UP000229839"/>
    </source>
</evidence>
<evidence type="ECO:0000313" key="1">
    <source>
        <dbReference type="EMBL" id="PIT69247.1"/>
    </source>
</evidence>
<dbReference type="AlphaFoldDB" id="A0A2M6USZ3"/>